<proteinExistence type="predicted"/>
<dbReference type="AlphaFoldDB" id="R7ZL95"/>
<dbReference type="OrthoDB" id="9791874at2"/>
<accession>R7ZL95</accession>
<dbReference type="STRING" id="1232681.ADIS_4666"/>
<reference evidence="2 3" key="1">
    <citation type="submission" date="2013-02" db="EMBL/GenBank/DDBJ databases">
        <title>A novel strain isolated from Lonar lake, Maharashtra, India.</title>
        <authorList>
            <person name="Singh A."/>
        </authorList>
    </citation>
    <scope>NUCLEOTIDE SEQUENCE [LARGE SCALE GENOMIC DNA]</scope>
    <source>
        <strain evidence="2 3">AK24</strain>
    </source>
</reference>
<dbReference type="InterPro" id="IPR025325">
    <property type="entry name" value="DUF4231"/>
</dbReference>
<evidence type="ECO:0000256" key="1">
    <source>
        <dbReference type="SAM" id="Phobius"/>
    </source>
</evidence>
<feature type="transmembrane region" description="Helical" evidence="1">
    <location>
        <begin position="31"/>
        <end position="51"/>
    </location>
</feature>
<sequence>MNEEEYLKKRLDDQIGWYGKKSKTNKTRFRFCQVTQLVLATIITLSGSFPIEVLSLGSYIIPLIGAAIAIISGLLGLYKYQEHWLEYRTVCESLKHEKYLYLTKSEPYDNANAFTNLVKNVESLISKENSNWSRYVKEKGEGKGNG</sequence>
<dbReference type="EMBL" id="AQHR01000115">
    <property type="protein sequence ID" value="EON74871.1"/>
    <property type="molecule type" value="Genomic_DNA"/>
</dbReference>
<keyword evidence="3" id="KW-1185">Reference proteome</keyword>
<evidence type="ECO:0000313" key="3">
    <source>
        <dbReference type="Proteomes" id="UP000013909"/>
    </source>
</evidence>
<name>R7ZL95_9BACT</name>
<dbReference type="Proteomes" id="UP000013909">
    <property type="component" value="Unassembled WGS sequence"/>
</dbReference>
<dbReference type="RefSeq" id="WP_010856777.1">
    <property type="nucleotide sequence ID" value="NZ_AQHR01000115.1"/>
</dbReference>
<dbReference type="Pfam" id="PF14015">
    <property type="entry name" value="DUF4231"/>
    <property type="match status" value="1"/>
</dbReference>
<keyword evidence="1" id="KW-1133">Transmembrane helix</keyword>
<feature type="transmembrane region" description="Helical" evidence="1">
    <location>
        <begin position="57"/>
        <end position="78"/>
    </location>
</feature>
<gene>
    <name evidence="2" type="ORF">ADIS_4666</name>
</gene>
<evidence type="ECO:0000313" key="2">
    <source>
        <dbReference type="EMBL" id="EON74871.1"/>
    </source>
</evidence>
<dbReference type="NCBIfam" id="NF033634">
    <property type="entry name" value="SLATT_1"/>
    <property type="match status" value="1"/>
</dbReference>
<comment type="caution">
    <text evidence="2">The sequence shown here is derived from an EMBL/GenBank/DDBJ whole genome shotgun (WGS) entry which is preliminary data.</text>
</comment>
<protein>
    <recommendedName>
        <fullName evidence="4">DUF4231 domain-containing protein</fullName>
    </recommendedName>
</protein>
<organism evidence="2 3">
    <name type="scientific">Lunatimonas lonarensis</name>
    <dbReference type="NCBI Taxonomy" id="1232681"/>
    <lineage>
        <taxon>Bacteria</taxon>
        <taxon>Pseudomonadati</taxon>
        <taxon>Bacteroidota</taxon>
        <taxon>Cytophagia</taxon>
        <taxon>Cytophagales</taxon>
        <taxon>Cyclobacteriaceae</taxon>
    </lineage>
</organism>
<evidence type="ECO:0008006" key="4">
    <source>
        <dbReference type="Google" id="ProtNLM"/>
    </source>
</evidence>
<keyword evidence="1" id="KW-0472">Membrane</keyword>
<keyword evidence="1" id="KW-0812">Transmembrane</keyword>